<reference evidence="2 3" key="1">
    <citation type="submission" date="2019-12" db="EMBL/GenBank/DDBJ databases">
        <title>Isolation and characterization of three novel carbon monoxide-oxidizing members of Halobacteria from salione crusts and soils.</title>
        <authorList>
            <person name="Myers M.R."/>
            <person name="King G.M."/>
        </authorList>
    </citation>
    <scope>NUCLEOTIDE SEQUENCE [LARGE SCALE GENOMIC DNA]</scope>
    <source>
        <strain evidence="2 3">WSA2</strain>
    </source>
</reference>
<dbReference type="EMBL" id="WUUS01000003">
    <property type="protein sequence ID" value="MXR41002.1"/>
    <property type="molecule type" value="Genomic_DNA"/>
</dbReference>
<accession>A0A6B0SXH9</accession>
<dbReference type="InterPro" id="IPR003781">
    <property type="entry name" value="CoA-bd"/>
</dbReference>
<evidence type="ECO:0000259" key="1">
    <source>
        <dbReference type="SMART" id="SM00881"/>
    </source>
</evidence>
<dbReference type="PANTHER" id="PTHR33303">
    <property type="entry name" value="CYTOPLASMIC PROTEIN-RELATED"/>
    <property type="match status" value="1"/>
</dbReference>
<dbReference type="Pfam" id="PF13380">
    <property type="entry name" value="CoA_binding_2"/>
    <property type="match status" value="1"/>
</dbReference>
<organism evidence="2 3">
    <name type="scientific">Halobaculum saliterrae</name>
    <dbReference type="NCBI Taxonomy" id="2073113"/>
    <lineage>
        <taxon>Archaea</taxon>
        <taxon>Methanobacteriati</taxon>
        <taxon>Methanobacteriota</taxon>
        <taxon>Stenosarchaea group</taxon>
        <taxon>Halobacteria</taxon>
        <taxon>Halobacteriales</taxon>
        <taxon>Haloferacaceae</taxon>
        <taxon>Halobaculum</taxon>
    </lineage>
</organism>
<name>A0A6B0SXH9_9EURY</name>
<comment type="caution">
    <text evidence="2">The sequence shown here is derived from an EMBL/GenBank/DDBJ whole genome shotgun (WGS) entry which is preliminary data.</text>
</comment>
<dbReference type="OrthoDB" id="42776at2157"/>
<dbReference type="SMART" id="SM00881">
    <property type="entry name" value="CoA_binding"/>
    <property type="match status" value="1"/>
</dbReference>
<sequence>MPVTDDDGLRELLSMDPVAVVGCSTTPGKAAHDIPAYLQDHGCEVIPVNPYADEVLGREAYDSLADVDEEIALVDVFRPSEEVEGIVDDVLARHEDRGDVDGVWLQLGITDDEALARAEGAGLATTQDRCMKVEHGRLIA</sequence>
<gene>
    <name evidence="2" type="ORF">GRX01_06555</name>
</gene>
<dbReference type="RefSeq" id="WP_159664698.1">
    <property type="nucleotide sequence ID" value="NZ_WUUS01000003.1"/>
</dbReference>
<dbReference type="Gene3D" id="3.40.50.720">
    <property type="entry name" value="NAD(P)-binding Rossmann-like Domain"/>
    <property type="match status" value="1"/>
</dbReference>
<dbReference type="Proteomes" id="UP000437065">
    <property type="component" value="Unassembled WGS sequence"/>
</dbReference>
<protein>
    <submittedName>
        <fullName evidence="2">CoA-binding protein</fullName>
    </submittedName>
</protein>
<dbReference type="SUPFAM" id="SSF51735">
    <property type="entry name" value="NAD(P)-binding Rossmann-fold domains"/>
    <property type="match status" value="1"/>
</dbReference>
<evidence type="ECO:0000313" key="2">
    <source>
        <dbReference type="EMBL" id="MXR41002.1"/>
    </source>
</evidence>
<evidence type="ECO:0000313" key="3">
    <source>
        <dbReference type="Proteomes" id="UP000437065"/>
    </source>
</evidence>
<keyword evidence="3" id="KW-1185">Reference proteome</keyword>
<proteinExistence type="predicted"/>
<feature type="domain" description="CoA-binding" evidence="1">
    <location>
        <begin position="12"/>
        <end position="109"/>
    </location>
</feature>
<dbReference type="AlphaFoldDB" id="A0A6B0SXH9"/>
<dbReference type="InterPro" id="IPR036291">
    <property type="entry name" value="NAD(P)-bd_dom_sf"/>
</dbReference>
<dbReference type="PANTHER" id="PTHR33303:SF2">
    <property type="entry name" value="COA-BINDING DOMAIN-CONTAINING PROTEIN"/>
    <property type="match status" value="1"/>
</dbReference>